<feature type="active site" evidence="9">
    <location>
        <position position="250"/>
    </location>
</feature>
<evidence type="ECO:0000259" key="11">
    <source>
        <dbReference type="Pfam" id="PF00171"/>
    </source>
</evidence>
<dbReference type="KEGG" id="plia:E4191_19275"/>
<evidence type="ECO:0000256" key="5">
    <source>
        <dbReference type="ARBA" id="ARBA00035632"/>
    </source>
</evidence>
<dbReference type="PROSITE" id="PS00687">
    <property type="entry name" value="ALDEHYDE_DEHYDR_GLU"/>
    <property type="match status" value="1"/>
</dbReference>
<reference evidence="13" key="1">
    <citation type="submission" date="2019-05" db="EMBL/GenBank/DDBJ databases">
        <title>Tamlana fucoidanivorans sp. nov., isolated from the surface of algae collected from Fujian province in China.</title>
        <authorList>
            <person name="Li J."/>
        </authorList>
    </citation>
    <scope>NUCLEOTIDE SEQUENCE [LARGE SCALE GENOMIC DNA]</scope>
    <source>
        <strain evidence="13">2251</strain>
        <plasmid evidence="13">unnamed2</plasmid>
    </source>
</reference>
<dbReference type="InterPro" id="IPR029510">
    <property type="entry name" value="Ald_DH_CS_GLU"/>
</dbReference>
<dbReference type="InterPro" id="IPR016161">
    <property type="entry name" value="Ald_DH/histidinol_DH"/>
</dbReference>
<evidence type="ECO:0000256" key="7">
    <source>
        <dbReference type="ARBA" id="ARBA00066992"/>
    </source>
</evidence>
<name>A0A4Y5STQ6_9RHOB</name>
<dbReference type="SUPFAM" id="SSF53720">
    <property type="entry name" value="ALDH-like"/>
    <property type="match status" value="1"/>
</dbReference>
<geneLocation type="plasmid" evidence="12 13">
    <name>unnamed2</name>
</geneLocation>
<evidence type="ECO:0000256" key="2">
    <source>
        <dbReference type="ARBA" id="ARBA00022797"/>
    </source>
</evidence>
<comment type="similarity">
    <text evidence="1 10">Belongs to the aldehyde dehydrogenase family.</text>
</comment>
<dbReference type="Pfam" id="PF00171">
    <property type="entry name" value="Aldedh"/>
    <property type="match status" value="1"/>
</dbReference>
<dbReference type="PANTHER" id="PTHR42986:SF1">
    <property type="entry name" value="BENZALDEHYDE DEHYDROGENASE YFMT"/>
    <property type="match status" value="1"/>
</dbReference>
<keyword evidence="2" id="KW-0058">Aromatic hydrocarbons catabolism</keyword>
<dbReference type="EMBL" id="CP040762">
    <property type="protein sequence ID" value="QDA36258.1"/>
    <property type="molecule type" value="Genomic_DNA"/>
</dbReference>
<dbReference type="GO" id="GO:0018485">
    <property type="term" value="F:salicylaldehyde dehydrogenase (NAD+) activity"/>
    <property type="evidence" value="ECO:0007669"/>
    <property type="project" value="UniProtKB-EC"/>
</dbReference>
<dbReference type="FunFam" id="3.40.605.10:FF:000007">
    <property type="entry name" value="NAD/NADP-dependent betaine aldehyde dehydrogenase"/>
    <property type="match status" value="1"/>
</dbReference>
<sequence length="481" mass="50122">MTISMLIDGQDCDAVSGRRYDRTDPVTGKVATSAPAGGVDDMRRAAQAAGAAFPAWSRTGPAERRRLLSRAADELEAMTPQIIDTAMTETGATGPWIGFNCALAANILREAASMTTQITGEIIPANKPGTLAMAQRKPHGVCLAIAPWNAPVILGTRAVAMAIACGNTVVLKASEMCPATHLAIGEAFRRAGFPPGVLNVVTNAPEDAADVVAALIAAPEVRHVNFTGSTKVGRIIAGLAAAQLKPVVLELGGKAPMIVLDDADLEAAVNGAAFGAFMNQGQICMSTERIIVQDAIADRFIEALAAKTRALPAGDPRGKVVLGALVTPQATEKMDAIIADAVAKGGTVIAGGTRDGAVVTATLIDHVTPDMTIYAEESFGPVKPIIRVADDDEAVRVANDTPFGLSAAVYGGDLVRAMRVADRIDSGICHINGPTVSDEAQMPFGGIKESGYGRFGGRAAIDAFTWLRWVTIEDPHQHFPF</sequence>
<comment type="pathway">
    <text evidence="5">Aromatic compound metabolism; naphthalene degradation.</text>
</comment>
<evidence type="ECO:0000256" key="4">
    <source>
        <dbReference type="ARBA" id="ARBA00023027"/>
    </source>
</evidence>
<evidence type="ECO:0000256" key="6">
    <source>
        <dbReference type="ARBA" id="ARBA00050596"/>
    </source>
</evidence>
<organism evidence="12 13">
    <name type="scientific">Paracoccus liaowanqingii</name>
    <dbReference type="NCBI Taxonomy" id="2560053"/>
    <lineage>
        <taxon>Bacteria</taxon>
        <taxon>Pseudomonadati</taxon>
        <taxon>Pseudomonadota</taxon>
        <taxon>Alphaproteobacteria</taxon>
        <taxon>Rhodobacterales</taxon>
        <taxon>Paracoccaceae</taxon>
        <taxon>Paracoccus</taxon>
    </lineage>
</organism>
<evidence type="ECO:0000256" key="8">
    <source>
        <dbReference type="ARBA" id="ARBA00070319"/>
    </source>
</evidence>
<dbReference type="PANTHER" id="PTHR42986">
    <property type="entry name" value="BENZALDEHYDE DEHYDROGENASE YFMT"/>
    <property type="match status" value="1"/>
</dbReference>
<evidence type="ECO:0000313" key="13">
    <source>
        <dbReference type="Proteomes" id="UP000296374"/>
    </source>
</evidence>
<comment type="catalytic activity">
    <reaction evidence="6">
        <text>salicylaldehyde + NAD(+) + H2O = salicylate + NADH + 2 H(+)</text>
        <dbReference type="Rhea" id="RHEA:18537"/>
        <dbReference type="ChEBI" id="CHEBI:15377"/>
        <dbReference type="ChEBI" id="CHEBI:15378"/>
        <dbReference type="ChEBI" id="CHEBI:16008"/>
        <dbReference type="ChEBI" id="CHEBI:30762"/>
        <dbReference type="ChEBI" id="CHEBI:57540"/>
        <dbReference type="ChEBI" id="CHEBI:57945"/>
        <dbReference type="EC" id="1.2.1.65"/>
    </reaction>
</comment>
<evidence type="ECO:0000256" key="9">
    <source>
        <dbReference type="PROSITE-ProRule" id="PRU10007"/>
    </source>
</evidence>
<feature type="domain" description="Aldehyde dehydrogenase" evidence="11">
    <location>
        <begin position="18"/>
        <end position="470"/>
    </location>
</feature>
<dbReference type="InterPro" id="IPR016163">
    <property type="entry name" value="Ald_DH_C"/>
</dbReference>
<dbReference type="InterPro" id="IPR015590">
    <property type="entry name" value="Aldehyde_DH_dom"/>
</dbReference>
<gene>
    <name evidence="12" type="ORF">E4191_19275</name>
</gene>
<dbReference type="Gene3D" id="3.40.605.10">
    <property type="entry name" value="Aldehyde Dehydrogenase, Chain A, domain 1"/>
    <property type="match status" value="1"/>
</dbReference>
<evidence type="ECO:0000256" key="1">
    <source>
        <dbReference type="ARBA" id="ARBA00009986"/>
    </source>
</evidence>
<protein>
    <recommendedName>
        <fullName evidence="8">Salicylaldehyde dehydrogenase</fullName>
        <ecNumber evidence="7">1.2.1.65</ecNumber>
    </recommendedName>
</protein>
<dbReference type="CDD" id="cd07105">
    <property type="entry name" value="ALDH_SaliADH"/>
    <property type="match status" value="1"/>
</dbReference>
<dbReference type="AlphaFoldDB" id="A0A4Y5STQ6"/>
<dbReference type="EC" id="1.2.1.65" evidence="7"/>
<accession>A0A4Y5STQ6</accession>
<keyword evidence="12" id="KW-0614">Plasmid</keyword>
<dbReference type="FunFam" id="3.40.309.10:FF:000010">
    <property type="entry name" value="Gamma-aminobutyraldehyde dehydrogenase"/>
    <property type="match status" value="1"/>
</dbReference>
<dbReference type="Gene3D" id="3.40.309.10">
    <property type="entry name" value="Aldehyde Dehydrogenase, Chain A, domain 2"/>
    <property type="match status" value="1"/>
</dbReference>
<keyword evidence="4" id="KW-0520">NAD</keyword>
<dbReference type="Proteomes" id="UP000296374">
    <property type="component" value="Plasmid unnamed2"/>
</dbReference>
<dbReference type="InterPro" id="IPR016162">
    <property type="entry name" value="Ald_DH_N"/>
</dbReference>
<evidence type="ECO:0000256" key="3">
    <source>
        <dbReference type="ARBA" id="ARBA00023002"/>
    </source>
</evidence>
<keyword evidence="3 10" id="KW-0560">Oxidoreductase</keyword>
<proteinExistence type="inferred from homology"/>
<dbReference type="RefSeq" id="WP_139616028.1">
    <property type="nucleotide sequence ID" value="NZ_CP040762.1"/>
</dbReference>
<evidence type="ECO:0000256" key="10">
    <source>
        <dbReference type="RuleBase" id="RU003345"/>
    </source>
</evidence>
<evidence type="ECO:0000313" key="12">
    <source>
        <dbReference type="EMBL" id="QDA36258.1"/>
    </source>
</evidence>